<accession>A0A4Q1B213</accession>
<feature type="domain" description="Solute-binding protein family 3/N-terminal" evidence="2">
    <location>
        <begin position="37"/>
        <end position="261"/>
    </location>
</feature>
<dbReference type="Gene3D" id="3.40.190.10">
    <property type="entry name" value="Periplasmic binding protein-like II"/>
    <property type="match status" value="2"/>
</dbReference>
<keyword evidence="1" id="KW-0732">Signal</keyword>
<organism evidence="3 4">
    <name type="scientific">Halarcobacter mediterraneus</name>
    <dbReference type="NCBI Taxonomy" id="2023153"/>
    <lineage>
        <taxon>Bacteria</taxon>
        <taxon>Pseudomonadati</taxon>
        <taxon>Campylobacterota</taxon>
        <taxon>Epsilonproteobacteria</taxon>
        <taxon>Campylobacterales</taxon>
        <taxon>Arcobacteraceae</taxon>
        <taxon>Halarcobacter</taxon>
    </lineage>
</organism>
<dbReference type="PANTHER" id="PTHR35936:SF19">
    <property type="entry name" value="AMINO-ACID-BINDING PROTEIN YXEM-RELATED"/>
    <property type="match status" value="1"/>
</dbReference>
<evidence type="ECO:0000259" key="2">
    <source>
        <dbReference type="SMART" id="SM00062"/>
    </source>
</evidence>
<dbReference type="Pfam" id="PF00497">
    <property type="entry name" value="SBP_bac_3"/>
    <property type="match status" value="1"/>
</dbReference>
<dbReference type="SMART" id="SM00062">
    <property type="entry name" value="PBPb"/>
    <property type="match status" value="1"/>
</dbReference>
<sequence length="266" mass="30957">MKTMKKVFFYILVYLTVFSNILMAKESTLDKIIKNNEIKVCIWPQYYGISYIDPRIQRIVGIDSDLAKELAKDLNVKLTFVKSSFPSLIKDVTSNKCDIAMFAIGNTEKRREKMRFTTAHLQSDIYAITTKTNKKVKTWNDIDKNGVIVAVAQGTYHEPIMKEKLKNAELIVIKGFKQREDEVQAGRADVFMTDYPYAKKMLEKTDWAKLISPENNYYLTSYAWTLKYSDDKLYNRVERFIKDIKRDGRLLNLAKKNGLESIVKLK</sequence>
<evidence type="ECO:0000313" key="3">
    <source>
        <dbReference type="EMBL" id="RXK12646.1"/>
    </source>
</evidence>
<evidence type="ECO:0000256" key="1">
    <source>
        <dbReference type="ARBA" id="ARBA00022729"/>
    </source>
</evidence>
<name>A0A4Q1B213_9BACT</name>
<protein>
    <submittedName>
        <fullName evidence="3">Amino acid ABC transporter substrate-binding protein</fullName>
    </submittedName>
</protein>
<dbReference type="OrthoDB" id="8994218at2"/>
<proteinExistence type="predicted"/>
<dbReference type="Proteomes" id="UP000289718">
    <property type="component" value="Unassembled WGS sequence"/>
</dbReference>
<comment type="caution">
    <text evidence="3">The sequence shown here is derived from an EMBL/GenBank/DDBJ whole genome shotgun (WGS) entry which is preliminary data.</text>
</comment>
<dbReference type="EMBL" id="NXIE01000003">
    <property type="protein sequence ID" value="RXK12646.1"/>
    <property type="molecule type" value="Genomic_DNA"/>
</dbReference>
<dbReference type="SUPFAM" id="SSF53850">
    <property type="entry name" value="Periplasmic binding protein-like II"/>
    <property type="match status" value="1"/>
</dbReference>
<keyword evidence="4" id="KW-1185">Reference proteome</keyword>
<reference evidence="3 4" key="1">
    <citation type="submission" date="2017-09" db="EMBL/GenBank/DDBJ databases">
        <title>Genomics of the genus Arcobacter.</title>
        <authorList>
            <person name="Perez-Cataluna A."/>
            <person name="Figueras M.J."/>
            <person name="Salas-Masso N."/>
        </authorList>
    </citation>
    <scope>NUCLEOTIDE SEQUENCE [LARGE SCALE GENOMIC DNA]</scope>
    <source>
        <strain evidence="3 4">F156-34</strain>
    </source>
</reference>
<gene>
    <name evidence="3" type="ORF">CP965_08690</name>
</gene>
<evidence type="ECO:0000313" key="4">
    <source>
        <dbReference type="Proteomes" id="UP000289718"/>
    </source>
</evidence>
<dbReference type="PANTHER" id="PTHR35936">
    <property type="entry name" value="MEMBRANE-BOUND LYTIC MUREIN TRANSGLYCOSYLASE F"/>
    <property type="match status" value="1"/>
</dbReference>
<dbReference type="CDD" id="cd13530">
    <property type="entry name" value="PBP2_peptides_like"/>
    <property type="match status" value="1"/>
</dbReference>
<dbReference type="InterPro" id="IPR001638">
    <property type="entry name" value="Solute-binding_3/MltF_N"/>
</dbReference>
<dbReference type="AlphaFoldDB" id="A0A4Q1B213"/>